<dbReference type="Proteomes" id="UP000275385">
    <property type="component" value="Unassembled WGS sequence"/>
</dbReference>
<evidence type="ECO:0000313" key="2">
    <source>
        <dbReference type="Proteomes" id="UP000275385"/>
    </source>
</evidence>
<dbReference type="EMBL" id="QVQW01000012">
    <property type="protein sequence ID" value="RKU46757.1"/>
    <property type="molecule type" value="Genomic_DNA"/>
</dbReference>
<accession>A0A420YG08</accession>
<keyword evidence="2" id="KW-1185">Reference proteome</keyword>
<dbReference type="AlphaFoldDB" id="A0A420YG08"/>
<reference evidence="1 2" key="1">
    <citation type="submission" date="2018-08" db="EMBL/GenBank/DDBJ databases">
        <title>Draft genome of the lignicolous fungus Coniochaeta pulveracea.</title>
        <authorList>
            <person name="Borstlap C.J."/>
            <person name="De Witt R.N."/>
            <person name="Botha A."/>
            <person name="Volschenk H."/>
        </authorList>
    </citation>
    <scope>NUCLEOTIDE SEQUENCE [LARGE SCALE GENOMIC DNA]</scope>
    <source>
        <strain evidence="1 2">CAB683</strain>
    </source>
</reference>
<sequence>MDPTRTDATRTAKRIVIMVSRNSPDWQSAWEATEALVVMALRLLQEKQLIPRNVQDLTADIRVMAKERWGLRTFIVFDMFHYTYNPDTAHLPGQDDLPVISVYVGKSASASMAGTPTKNKVNSDIRAIHNATGPGSRPPFVVDHADGKVPFYSNPRSSKAV</sequence>
<organism evidence="1 2">
    <name type="scientific">Coniochaeta pulveracea</name>
    <dbReference type="NCBI Taxonomy" id="177199"/>
    <lineage>
        <taxon>Eukaryota</taxon>
        <taxon>Fungi</taxon>
        <taxon>Dikarya</taxon>
        <taxon>Ascomycota</taxon>
        <taxon>Pezizomycotina</taxon>
        <taxon>Sordariomycetes</taxon>
        <taxon>Sordariomycetidae</taxon>
        <taxon>Coniochaetales</taxon>
        <taxon>Coniochaetaceae</taxon>
        <taxon>Coniochaeta</taxon>
    </lineage>
</organism>
<evidence type="ECO:0000313" key="1">
    <source>
        <dbReference type="EMBL" id="RKU46757.1"/>
    </source>
</evidence>
<gene>
    <name evidence="1" type="ORF">DL546_004711</name>
</gene>
<comment type="caution">
    <text evidence="1">The sequence shown here is derived from an EMBL/GenBank/DDBJ whole genome shotgun (WGS) entry which is preliminary data.</text>
</comment>
<proteinExistence type="predicted"/>
<name>A0A420YG08_9PEZI</name>
<dbReference type="STRING" id="177199.A0A420YG08"/>
<protein>
    <submittedName>
        <fullName evidence="1">Uncharacterized protein</fullName>
    </submittedName>
</protein>
<dbReference type="OrthoDB" id="4358740at2759"/>